<feature type="chain" id="PRO_5005289856" evidence="1">
    <location>
        <begin position="22"/>
        <end position="128"/>
    </location>
</feature>
<dbReference type="PaxDb" id="67767-A0A0J7K1S4"/>
<comment type="caution">
    <text evidence="2">The sequence shown here is derived from an EMBL/GenBank/DDBJ whole genome shotgun (WGS) entry which is preliminary data.</text>
</comment>
<organism evidence="2 3">
    <name type="scientific">Lasius niger</name>
    <name type="common">Black garden ant</name>
    <dbReference type="NCBI Taxonomy" id="67767"/>
    <lineage>
        <taxon>Eukaryota</taxon>
        <taxon>Metazoa</taxon>
        <taxon>Ecdysozoa</taxon>
        <taxon>Arthropoda</taxon>
        <taxon>Hexapoda</taxon>
        <taxon>Insecta</taxon>
        <taxon>Pterygota</taxon>
        <taxon>Neoptera</taxon>
        <taxon>Endopterygota</taxon>
        <taxon>Hymenoptera</taxon>
        <taxon>Apocrita</taxon>
        <taxon>Aculeata</taxon>
        <taxon>Formicoidea</taxon>
        <taxon>Formicidae</taxon>
        <taxon>Formicinae</taxon>
        <taxon>Lasius</taxon>
        <taxon>Lasius</taxon>
    </lineage>
</organism>
<keyword evidence="1" id="KW-0732">Signal</keyword>
<proteinExistence type="predicted"/>
<dbReference type="SUPFAM" id="SSF48726">
    <property type="entry name" value="Immunoglobulin"/>
    <property type="match status" value="1"/>
</dbReference>
<feature type="signal peptide" evidence="1">
    <location>
        <begin position="1"/>
        <end position="21"/>
    </location>
</feature>
<evidence type="ECO:0000313" key="3">
    <source>
        <dbReference type="Proteomes" id="UP000036403"/>
    </source>
</evidence>
<evidence type="ECO:0000313" key="2">
    <source>
        <dbReference type="EMBL" id="KMQ84244.1"/>
    </source>
</evidence>
<protein>
    <submittedName>
        <fullName evidence="2">Protogenin-like isoform x2 protein</fullName>
    </submittedName>
</protein>
<reference evidence="2 3" key="1">
    <citation type="submission" date="2015-04" db="EMBL/GenBank/DDBJ databases">
        <title>Lasius niger genome sequencing.</title>
        <authorList>
            <person name="Konorov E.A."/>
            <person name="Nikitin M.A."/>
            <person name="Kirill M.V."/>
            <person name="Chang P."/>
        </authorList>
    </citation>
    <scope>NUCLEOTIDE SEQUENCE [LARGE SCALE GENOMIC DNA]</scope>
    <source>
        <tissue evidence="2">Whole</tissue>
    </source>
</reference>
<sequence>MAARVLLLSVLITEVLKPACAAGVKGIGGNISGRNVSKSDSSDAGLTKGSGLTLEIQPSGHVILGKKGITLSCIAGSNETVSWLHNGIPAPPCGLTRCVLLSNGSLHFYKVQGETKFTNAKVQRKGKE</sequence>
<dbReference type="STRING" id="67767.A0A0J7K1S4"/>
<dbReference type="Proteomes" id="UP000036403">
    <property type="component" value="Unassembled WGS sequence"/>
</dbReference>
<evidence type="ECO:0000256" key="1">
    <source>
        <dbReference type="SAM" id="SignalP"/>
    </source>
</evidence>
<dbReference type="AlphaFoldDB" id="A0A0J7K1S4"/>
<dbReference type="OrthoDB" id="438268at2759"/>
<keyword evidence="3" id="KW-1185">Reference proteome</keyword>
<name>A0A0J7K1S4_LASNI</name>
<accession>A0A0J7K1S4</accession>
<dbReference type="EMBL" id="LBMM01016989">
    <property type="protein sequence ID" value="KMQ84244.1"/>
    <property type="molecule type" value="Genomic_DNA"/>
</dbReference>
<gene>
    <name evidence="2" type="ORF">RF55_18119</name>
</gene>
<dbReference type="InterPro" id="IPR036179">
    <property type="entry name" value="Ig-like_dom_sf"/>
</dbReference>